<dbReference type="AlphaFoldDB" id="A0A9P6PRJ7"/>
<feature type="compositionally biased region" description="Polar residues" evidence="1">
    <location>
        <begin position="149"/>
        <end position="159"/>
    </location>
</feature>
<dbReference type="InterPro" id="IPR024555">
    <property type="entry name" value="PX-associated"/>
</dbReference>
<dbReference type="SUPFAM" id="SSF64268">
    <property type="entry name" value="PX domain"/>
    <property type="match status" value="1"/>
</dbReference>
<dbReference type="GO" id="GO:0035091">
    <property type="term" value="F:phosphatidylinositol binding"/>
    <property type="evidence" value="ECO:0007669"/>
    <property type="project" value="InterPro"/>
</dbReference>
<proteinExistence type="predicted"/>
<keyword evidence="4" id="KW-1185">Reference proteome</keyword>
<feature type="compositionally biased region" description="Low complexity" evidence="1">
    <location>
        <begin position="204"/>
        <end position="216"/>
    </location>
</feature>
<feature type="region of interest" description="Disordered" evidence="1">
    <location>
        <begin position="593"/>
        <end position="646"/>
    </location>
</feature>
<evidence type="ECO:0000313" key="4">
    <source>
        <dbReference type="Proteomes" id="UP000726737"/>
    </source>
</evidence>
<dbReference type="OrthoDB" id="2117459at2759"/>
<protein>
    <recommendedName>
        <fullName evidence="2">PX domain-containing protein</fullName>
    </recommendedName>
</protein>
<dbReference type="Pfam" id="PF12825">
    <property type="entry name" value="DUF3818"/>
    <property type="match status" value="1"/>
</dbReference>
<feature type="domain" description="PX" evidence="2">
    <location>
        <begin position="225"/>
        <end position="342"/>
    </location>
</feature>
<dbReference type="CDD" id="cd06869">
    <property type="entry name" value="PX_UP2_fungi"/>
    <property type="match status" value="1"/>
</dbReference>
<reference evidence="3" key="1">
    <citation type="journal article" date="2020" name="Fungal Divers.">
        <title>Resolving the Mortierellaceae phylogeny through synthesis of multi-gene phylogenetics and phylogenomics.</title>
        <authorList>
            <person name="Vandepol N."/>
            <person name="Liber J."/>
            <person name="Desiro A."/>
            <person name="Na H."/>
            <person name="Kennedy M."/>
            <person name="Barry K."/>
            <person name="Grigoriev I.V."/>
            <person name="Miller A.N."/>
            <person name="O'Donnell K."/>
            <person name="Stajich J.E."/>
            <person name="Bonito G."/>
        </authorList>
    </citation>
    <scope>NUCLEOTIDE SEQUENCE</scope>
    <source>
        <strain evidence="3">KOD948</strain>
    </source>
</reference>
<organism evidence="3 4">
    <name type="scientific">Mortierella polycephala</name>
    <dbReference type="NCBI Taxonomy" id="41804"/>
    <lineage>
        <taxon>Eukaryota</taxon>
        <taxon>Fungi</taxon>
        <taxon>Fungi incertae sedis</taxon>
        <taxon>Mucoromycota</taxon>
        <taxon>Mortierellomycotina</taxon>
        <taxon>Mortierellomycetes</taxon>
        <taxon>Mortierellales</taxon>
        <taxon>Mortierellaceae</taxon>
        <taxon>Mortierella</taxon>
    </lineage>
</organism>
<gene>
    <name evidence="3" type="ORF">BG011_006925</name>
</gene>
<feature type="compositionally biased region" description="Low complexity" evidence="1">
    <location>
        <begin position="608"/>
        <end position="622"/>
    </location>
</feature>
<dbReference type="Gene3D" id="3.30.1520.10">
    <property type="entry name" value="Phox-like domain"/>
    <property type="match status" value="1"/>
</dbReference>
<dbReference type="Pfam" id="PF12828">
    <property type="entry name" value="PXB"/>
    <property type="match status" value="1"/>
</dbReference>
<evidence type="ECO:0000256" key="1">
    <source>
        <dbReference type="SAM" id="MobiDB-lite"/>
    </source>
</evidence>
<dbReference type="Pfam" id="PF00787">
    <property type="entry name" value="PX"/>
    <property type="match status" value="1"/>
</dbReference>
<evidence type="ECO:0000313" key="3">
    <source>
        <dbReference type="EMBL" id="KAG0252541.1"/>
    </source>
</evidence>
<dbReference type="EMBL" id="JAAAJA010000514">
    <property type="protein sequence ID" value="KAG0252541.1"/>
    <property type="molecule type" value="Genomic_DNA"/>
</dbReference>
<dbReference type="PROSITE" id="PS50195">
    <property type="entry name" value="PX"/>
    <property type="match status" value="1"/>
</dbReference>
<feature type="compositionally biased region" description="Basic and acidic residues" evidence="1">
    <location>
        <begin position="635"/>
        <end position="646"/>
    </location>
</feature>
<dbReference type="InterPro" id="IPR047168">
    <property type="entry name" value="LEC1-like"/>
</dbReference>
<name>A0A9P6PRJ7_9FUNG</name>
<comment type="caution">
    <text evidence="3">The sequence shown here is derived from an EMBL/GenBank/DDBJ whole genome shotgun (WGS) entry which is preliminary data.</text>
</comment>
<feature type="compositionally biased region" description="Polar residues" evidence="1">
    <location>
        <begin position="624"/>
        <end position="634"/>
    </location>
</feature>
<sequence>MSDIQHQRESLLTPSQEHYLKKYLLGALINSELDRLQKNPHETLPNLGGPFDLKDEHANSTTPFLRYLFESIVVPFPFLTSSRGALWPKLQQFMDEWAKIEAGNGVEREEMIRRKRLKNKGERTLVLMYSMAIKTVEQREQEKKDMLARQSSSHATESIQEQHSDNNHLDVQQRLGQIHLDDVEPPGRDNKHLRLTDARHGGDSPPRSRSASPAIPSSVIHGVRINVVGVRVIKEKRHVREHEHAEFIISSTFANGQEFVVAKRHGRFRRLYLTLRQEFPKKEFPIPPTKYVARSGSSGVKTAREKDRISLRGFMHNIAKVGQEVVDSPTFINFLTKDAIALTPDEAKDVQDRVAMDEHRMAQQVKFEKEVAKKVDELDAQLKEVKLDLLQPGGVSRLFSAFKYIDNVNDLPPLYQTVFEWGCMNFASTLYHVFTSSDDATLNLTQLKRTHMLMPYRTMWGILKISNPMAMMKGIMDLFLAQPFGSRSLMQRIISGNMQEEVTEYKREITDLENAIHDPTLCEKIQNYVYAPRSVINQIFPDDEMYDITELGLVMDVLRSDQILPILQPLQIQRVWDAQQKLEQDRLEKEQLKLQKQQDGGNGDYRSDYSGDSDSSRSSFDDIQQGQPMENETNGAHEDQEHQRHQGTVEHNLVRQLQQLLVAHLHIREKERLMGLVFQGVTGEILKEVIAIFYQPLVKVYKSANVADSLMDVKDFADELIKIVEQADNNAGQKDGANGKLSTATLYLNLVRKHLPSFYKFVHNVHKQDDGIFHDLLEWIESIITFMRTGYGRHRIDYKTEEELRVGVDLDAFVKGNISESEWDQLQNEAEELRVYFTQVKDHKREQVRHMAGLDRAGQAAGSPDITLTNEDELFEEDAGRERIAKELKGMGMHQEDVDDLEMINWGDNDSLKDGNGSTDGEMGLNVPKVPTIDTLRAPFIQMMDKVLFQTARE</sequence>
<dbReference type="PANTHER" id="PTHR47185:SF1">
    <property type="entry name" value="PX DOMAIN-CONTAINING PROTEIN YPR097W"/>
    <property type="match status" value="1"/>
</dbReference>
<dbReference type="Proteomes" id="UP000726737">
    <property type="component" value="Unassembled WGS sequence"/>
</dbReference>
<feature type="region of interest" description="Disordered" evidence="1">
    <location>
        <begin position="140"/>
        <end position="165"/>
    </location>
</feature>
<dbReference type="InterPro" id="IPR036871">
    <property type="entry name" value="PX_dom_sf"/>
</dbReference>
<feature type="region of interest" description="Disordered" evidence="1">
    <location>
        <begin position="179"/>
        <end position="216"/>
    </location>
</feature>
<accession>A0A9P6PRJ7</accession>
<feature type="compositionally biased region" description="Basic and acidic residues" evidence="1">
    <location>
        <begin position="179"/>
        <end position="202"/>
    </location>
</feature>
<evidence type="ECO:0000259" key="2">
    <source>
        <dbReference type="PROSITE" id="PS50195"/>
    </source>
</evidence>
<dbReference type="InterPro" id="IPR001683">
    <property type="entry name" value="PX_dom"/>
</dbReference>
<dbReference type="InterPro" id="IPR024554">
    <property type="entry name" value="LEC1-like_C"/>
</dbReference>
<dbReference type="PANTHER" id="PTHR47185">
    <property type="entry name" value="PX DOMAIN-CONTAINING PROTEIN YPR097W"/>
    <property type="match status" value="1"/>
</dbReference>